<evidence type="ECO:0000313" key="2">
    <source>
        <dbReference type="Proteomes" id="UP001596512"/>
    </source>
</evidence>
<protein>
    <submittedName>
        <fullName evidence="1">Uncharacterized protein</fullName>
    </submittedName>
</protein>
<name>A0ABW2TVL9_9PSEU</name>
<gene>
    <name evidence="1" type="ORF">ACFQV2_34650</name>
</gene>
<proteinExistence type="predicted"/>
<evidence type="ECO:0000313" key="1">
    <source>
        <dbReference type="EMBL" id="MFC7617784.1"/>
    </source>
</evidence>
<dbReference type="Proteomes" id="UP001596512">
    <property type="component" value="Unassembled WGS sequence"/>
</dbReference>
<organism evidence="1 2">
    <name type="scientific">Actinokineospora soli</name>
    <dbReference type="NCBI Taxonomy" id="1048753"/>
    <lineage>
        <taxon>Bacteria</taxon>
        <taxon>Bacillati</taxon>
        <taxon>Actinomycetota</taxon>
        <taxon>Actinomycetes</taxon>
        <taxon>Pseudonocardiales</taxon>
        <taxon>Pseudonocardiaceae</taxon>
        <taxon>Actinokineospora</taxon>
    </lineage>
</organism>
<keyword evidence="2" id="KW-1185">Reference proteome</keyword>
<comment type="caution">
    <text evidence="1">The sequence shown here is derived from an EMBL/GenBank/DDBJ whole genome shotgun (WGS) entry which is preliminary data.</text>
</comment>
<sequence>MSVLRFEGRLVEIMVVSSAEDDDGWVAEVWDLTPGTGGLVMQVHEDAGGTLLVDLLGARQEARLVTWAVEAARAELGAQ</sequence>
<dbReference type="EMBL" id="JBHTEY010000004">
    <property type="protein sequence ID" value="MFC7617784.1"/>
    <property type="molecule type" value="Genomic_DNA"/>
</dbReference>
<accession>A0ABW2TVL9</accession>
<reference evidence="2" key="1">
    <citation type="journal article" date="2019" name="Int. J. Syst. Evol. Microbiol.">
        <title>The Global Catalogue of Microorganisms (GCM) 10K type strain sequencing project: providing services to taxonomists for standard genome sequencing and annotation.</title>
        <authorList>
            <consortium name="The Broad Institute Genomics Platform"/>
            <consortium name="The Broad Institute Genome Sequencing Center for Infectious Disease"/>
            <person name="Wu L."/>
            <person name="Ma J."/>
        </authorList>
    </citation>
    <scope>NUCLEOTIDE SEQUENCE [LARGE SCALE GENOMIC DNA]</scope>
    <source>
        <strain evidence="2">JCM 17695</strain>
    </source>
</reference>